<evidence type="ECO:0000313" key="3">
    <source>
        <dbReference type="EMBL" id="WRL62880.1"/>
    </source>
</evidence>
<evidence type="ECO:0000313" key="4">
    <source>
        <dbReference type="Proteomes" id="UP001324287"/>
    </source>
</evidence>
<feature type="region of interest" description="Disordered" evidence="1">
    <location>
        <begin position="144"/>
        <end position="234"/>
    </location>
</feature>
<dbReference type="RefSeq" id="WP_324274229.1">
    <property type="nucleotide sequence ID" value="NZ_CP141261.1"/>
</dbReference>
<name>A0ABZ1AWD9_9ACTN</name>
<feature type="domain" description="Lipoprotein LpqB C-terminal" evidence="2">
    <location>
        <begin position="2"/>
        <end position="182"/>
    </location>
</feature>
<keyword evidence="4" id="KW-1185">Reference proteome</keyword>
<evidence type="ECO:0000259" key="2">
    <source>
        <dbReference type="Pfam" id="PF10647"/>
    </source>
</evidence>
<gene>
    <name evidence="3" type="ORF">U6N30_23825</name>
</gene>
<feature type="compositionally biased region" description="Basic and acidic residues" evidence="1">
    <location>
        <begin position="194"/>
        <end position="211"/>
    </location>
</feature>
<protein>
    <submittedName>
        <fullName evidence="3">LpqB family beta-propeller domain-containing protein</fullName>
    </submittedName>
</protein>
<proteinExistence type="predicted"/>
<organism evidence="3 4">
    <name type="scientific">Blastococcus brunescens</name>
    <dbReference type="NCBI Taxonomy" id="1564165"/>
    <lineage>
        <taxon>Bacteria</taxon>
        <taxon>Bacillati</taxon>
        <taxon>Actinomycetota</taxon>
        <taxon>Actinomycetes</taxon>
        <taxon>Geodermatophilales</taxon>
        <taxon>Geodermatophilaceae</taxon>
        <taxon>Blastococcus</taxon>
    </lineage>
</organism>
<dbReference type="EMBL" id="CP141261">
    <property type="protein sequence ID" value="WRL62880.1"/>
    <property type="molecule type" value="Genomic_DNA"/>
</dbReference>
<reference evidence="3 4" key="1">
    <citation type="submission" date="2023-12" db="EMBL/GenBank/DDBJ databases">
        <title>Blastococcus brunescens sp. nov., an actonobacterium isolated from sandstone collected in sahara desert.</title>
        <authorList>
            <person name="Gtari M."/>
            <person name="Ghodhbane F."/>
        </authorList>
    </citation>
    <scope>NUCLEOTIDE SEQUENCE [LARGE SCALE GENOMIC DNA]</scope>
    <source>
        <strain evidence="3 4">BMG 8361</strain>
    </source>
</reference>
<dbReference type="InterPro" id="IPR018910">
    <property type="entry name" value="LpqB_C"/>
</dbReference>
<sequence>MLSGGRLSAPTVATTRGEVWVVRDGTSVVRVQAGGSPQAVATPTLQSLGPAQAFQLSPDGTRAALVVEGPSGPGLYIGTVVRADDGSVAVRDFRAIAPELTRVTDVAWRDSGSLLVLAGDLAEGRVVPYSVGVDGWGLAEISQSGLPSEPRSVAAAPTRQPLVDAGGTIWQLTGGPGPRWSEDASPFPGWRPSTRSDDDRRPQEKDHRKDPVLLTTRGLAASLRTEPFELTGPR</sequence>
<dbReference type="SUPFAM" id="SSF82171">
    <property type="entry name" value="DPP6 N-terminal domain-like"/>
    <property type="match status" value="1"/>
</dbReference>
<dbReference type="Proteomes" id="UP001324287">
    <property type="component" value="Chromosome"/>
</dbReference>
<dbReference type="Pfam" id="PF10647">
    <property type="entry name" value="Gmad1"/>
    <property type="match status" value="1"/>
</dbReference>
<evidence type="ECO:0000256" key="1">
    <source>
        <dbReference type="SAM" id="MobiDB-lite"/>
    </source>
</evidence>
<accession>A0ABZ1AWD9</accession>